<evidence type="ECO:0000313" key="3">
    <source>
        <dbReference type="Proteomes" id="UP001213907"/>
    </source>
</evidence>
<sequence>MKIVQLADDVKDGRRRERPANSVLDMGDWAPMFNASNGGL</sequence>
<organism evidence="2 3">
    <name type="scientific">Afipia carboxydohydrogena</name>
    <name type="common">Pseudomonas carboxydohydrogena</name>
    <dbReference type="NCBI Taxonomy" id="290"/>
    <lineage>
        <taxon>Bacteria</taxon>
        <taxon>Pseudomonadati</taxon>
        <taxon>Pseudomonadota</taxon>
        <taxon>Alphaproteobacteria</taxon>
        <taxon>Hyphomicrobiales</taxon>
        <taxon>Nitrobacteraceae</taxon>
        <taxon>Afipia</taxon>
    </lineage>
</organism>
<proteinExistence type="predicted"/>
<gene>
    <name evidence="2" type="ORF">AFIC_002318</name>
</gene>
<name>A0ABY8BL92_AFICR</name>
<evidence type="ECO:0000256" key="1">
    <source>
        <dbReference type="SAM" id="MobiDB-lite"/>
    </source>
</evidence>
<keyword evidence="3" id="KW-1185">Reference proteome</keyword>
<accession>A0ABY8BL92</accession>
<protein>
    <submittedName>
        <fullName evidence="2">Uncharacterized protein</fullName>
    </submittedName>
</protein>
<reference evidence="2 3" key="1">
    <citation type="submission" date="2022-11" db="EMBL/GenBank/DDBJ databases">
        <authorList>
            <person name="Siebert D."/>
            <person name="Busche T."/>
            <person name="Saydam E."/>
            <person name="Kalinowski J."/>
            <person name="Ruckert C."/>
            <person name="Blombach B."/>
        </authorList>
    </citation>
    <scope>NUCLEOTIDE SEQUENCE [LARGE SCALE GENOMIC DNA]</scope>
    <source>
        <strain evidence="2 3">DSM 1083</strain>
    </source>
</reference>
<dbReference type="EMBL" id="CP113162">
    <property type="protein sequence ID" value="WEF50769.1"/>
    <property type="molecule type" value="Genomic_DNA"/>
</dbReference>
<evidence type="ECO:0000313" key="2">
    <source>
        <dbReference type="EMBL" id="WEF50769.1"/>
    </source>
</evidence>
<feature type="compositionally biased region" description="Basic and acidic residues" evidence="1">
    <location>
        <begin position="8"/>
        <end position="19"/>
    </location>
</feature>
<feature type="region of interest" description="Disordered" evidence="1">
    <location>
        <begin position="1"/>
        <end position="22"/>
    </location>
</feature>
<dbReference type="Proteomes" id="UP001213907">
    <property type="component" value="Chromosome"/>
</dbReference>
<dbReference type="RefSeq" id="WP_275246397.1">
    <property type="nucleotide sequence ID" value="NZ_BAABDX010000001.1"/>
</dbReference>